<feature type="compositionally biased region" description="Basic residues" evidence="1">
    <location>
        <begin position="222"/>
        <end position="231"/>
    </location>
</feature>
<sequence>MLTLIFNAAIPQIAKILATWDERHSAIQNLNRFAGSKHINRVQKPSEWMVALGLELTPELDAVLAPANILLMQHEDLAHLHHEERLARVSGIGSALLQFLVVQHELEEPLNLNGDLVNDLLDDSVITCRSDGRAALQAMYGAVHHDEVLPGANWSQKMLRFFNRHTIFDSHWRPPLYRRVRDSQFTPTEAILVTVSTDSKRKAEEQLESSKGPKQLKLEKPKKLKAQRKTKSSSASASVTAPGDKRRVLRPRK</sequence>
<dbReference type="EMBL" id="JARJCM010000007">
    <property type="protein sequence ID" value="KAJ7044305.1"/>
    <property type="molecule type" value="Genomic_DNA"/>
</dbReference>
<gene>
    <name evidence="2" type="ORF">C8F04DRAFT_1389202</name>
</gene>
<evidence type="ECO:0000313" key="3">
    <source>
        <dbReference type="Proteomes" id="UP001218188"/>
    </source>
</evidence>
<reference evidence="2" key="1">
    <citation type="submission" date="2023-03" db="EMBL/GenBank/DDBJ databases">
        <title>Massive genome expansion in bonnet fungi (Mycena s.s.) driven by repeated elements and novel gene families across ecological guilds.</title>
        <authorList>
            <consortium name="Lawrence Berkeley National Laboratory"/>
            <person name="Harder C.B."/>
            <person name="Miyauchi S."/>
            <person name="Viragh M."/>
            <person name="Kuo A."/>
            <person name="Thoen E."/>
            <person name="Andreopoulos B."/>
            <person name="Lu D."/>
            <person name="Skrede I."/>
            <person name="Drula E."/>
            <person name="Henrissat B."/>
            <person name="Morin E."/>
            <person name="Kohler A."/>
            <person name="Barry K."/>
            <person name="LaButti K."/>
            <person name="Morin E."/>
            <person name="Salamov A."/>
            <person name="Lipzen A."/>
            <person name="Mereny Z."/>
            <person name="Hegedus B."/>
            <person name="Baldrian P."/>
            <person name="Stursova M."/>
            <person name="Weitz H."/>
            <person name="Taylor A."/>
            <person name="Grigoriev I.V."/>
            <person name="Nagy L.G."/>
            <person name="Martin F."/>
            <person name="Kauserud H."/>
        </authorList>
    </citation>
    <scope>NUCLEOTIDE SEQUENCE</scope>
    <source>
        <strain evidence="2">CBHHK200</strain>
    </source>
</reference>
<feature type="region of interest" description="Disordered" evidence="1">
    <location>
        <begin position="200"/>
        <end position="253"/>
    </location>
</feature>
<organism evidence="2 3">
    <name type="scientific">Mycena alexandri</name>
    <dbReference type="NCBI Taxonomy" id="1745969"/>
    <lineage>
        <taxon>Eukaryota</taxon>
        <taxon>Fungi</taxon>
        <taxon>Dikarya</taxon>
        <taxon>Basidiomycota</taxon>
        <taxon>Agaricomycotina</taxon>
        <taxon>Agaricomycetes</taxon>
        <taxon>Agaricomycetidae</taxon>
        <taxon>Agaricales</taxon>
        <taxon>Marasmiineae</taxon>
        <taxon>Mycenaceae</taxon>
        <taxon>Mycena</taxon>
    </lineage>
</organism>
<evidence type="ECO:0000256" key="1">
    <source>
        <dbReference type="SAM" id="MobiDB-lite"/>
    </source>
</evidence>
<proteinExistence type="predicted"/>
<protein>
    <submittedName>
        <fullName evidence="2">Uncharacterized protein</fullName>
    </submittedName>
</protein>
<accession>A0AAD6TFM2</accession>
<name>A0AAD6TFM2_9AGAR</name>
<evidence type="ECO:0000313" key="2">
    <source>
        <dbReference type="EMBL" id="KAJ7044305.1"/>
    </source>
</evidence>
<keyword evidence="3" id="KW-1185">Reference proteome</keyword>
<comment type="caution">
    <text evidence="2">The sequence shown here is derived from an EMBL/GenBank/DDBJ whole genome shotgun (WGS) entry which is preliminary data.</text>
</comment>
<dbReference type="AlphaFoldDB" id="A0AAD6TFM2"/>
<dbReference type="Proteomes" id="UP001218188">
    <property type="component" value="Unassembled WGS sequence"/>
</dbReference>